<dbReference type="InterPro" id="IPR036922">
    <property type="entry name" value="Rieske_2Fe-2S_sf"/>
</dbReference>
<sequence>MTLKTCNASDLVDWEFGTVDRRIFWDPAIYERELERVFARSWLFVAHESQIDTPASFITTYMGEDSVIVARAGDGRINVFLNSCPHRGNRVCFADSGQGRQFTCNYHGWAFGLDGALKKMPKIGLYKATPGFRMEDWGLKQARAESYKGLVFATFDDEAPSLADWLGDFRWYLDAVLDAEDGGTEFLPGGATRSVMNCNWKFPADNFVGDIYHALWTHLGGADPTLGRHGGVKVENSGSYQVSVNGHGWEFNDSFLGNAATMGDRELLRYMRSRQEAIAARLGTFRAGMWGSVASATIFPNFSFLPGYFTFRTFQPKGPLKTEIHAWTLVPRSMPEEMKDRFRRGSMRTFSPSGLLEMDDGENWEFSTQSNAGWITRHQRLCYAMSAEGEVVEEGLPGHVTAGQLSDANQRLFYKRWAEMMDADRWADISFDPPSARAEAAE</sequence>
<dbReference type="InterPro" id="IPR017941">
    <property type="entry name" value="Rieske_2Fe-2S"/>
</dbReference>
<keyword evidence="5" id="KW-0223">Dioxygenase</keyword>
<dbReference type="GO" id="GO:0051213">
    <property type="term" value="F:dioxygenase activity"/>
    <property type="evidence" value="ECO:0007669"/>
    <property type="project" value="UniProtKB-KW"/>
</dbReference>
<organism evidence="11 12">
    <name type="scientific">Rhizorhabdus wittichii</name>
    <dbReference type="NCBI Taxonomy" id="160791"/>
    <lineage>
        <taxon>Bacteria</taxon>
        <taxon>Pseudomonadati</taxon>
        <taxon>Pseudomonadota</taxon>
        <taxon>Alphaproteobacteria</taxon>
        <taxon>Sphingomonadales</taxon>
        <taxon>Sphingomonadaceae</taxon>
        <taxon>Rhizorhabdus</taxon>
    </lineage>
</organism>
<evidence type="ECO:0000256" key="2">
    <source>
        <dbReference type="ARBA" id="ARBA00022714"/>
    </source>
</evidence>
<evidence type="ECO:0000256" key="1">
    <source>
        <dbReference type="ARBA" id="ARBA00008751"/>
    </source>
</evidence>
<dbReference type="InterPro" id="IPR015881">
    <property type="entry name" value="ARHD_Rieske_2Fe_2S"/>
</dbReference>
<dbReference type="PROSITE" id="PS51296">
    <property type="entry name" value="RIESKE"/>
    <property type="match status" value="1"/>
</dbReference>
<dbReference type="PANTHER" id="PTHR43756">
    <property type="entry name" value="CHOLINE MONOOXYGENASE, CHLOROPLASTIC"/>
    <property type="match status" value="1"/>
</dbReference>
<keyword evidence="8" id="KW-0411">Iron-sulfur</keyword>
<dbReference type="Pfam" id="PF00848">
    <property type="entry name" value="Ring_hydroxyl_A"/>
    <property type="match status" value="1"/>
</dbReference>
<evidence type="ECO:0000259" key="10">
    <source>
        <dbReference type="PROSITE" id="PS51296"/>
    </source>
</evidence>
<feature type="domain" description="Rieske" evidence="10">
    <location>
        <begin position="43"/>
        <end position="153"/>
    </location>
</feature>
<dbReference type="InterPro" id="IPR001663">
    <property type="entry name" value="Rng_hydr_dOase-A"/>
</dbReference>
<evidence type="ECO:0000256" key="8">
    <source>
        <dbReference type="ARBA" id="ARBA00023014"/>
    </source>
</evidence>
<keyword evidence="4" id="KW-0058">Aromatic hydrocarbons catabolism</keyword>
<evidence type="ECO:0000256" key="9">
    <source>
        <dbReference type="ARBA" id="ARBA00023027"/>
    </source>
</evidence>
<dbReference type="PRINTS" id="PR00090">
    <property type="entry name" value="RNGDIOXGNASE"/>
</dbReference>
<reference evidence="11" key="1">
    <citation type="submission" date="2020-07" db="EMBL/GenBank/DDBJ databases">
        <authorList>
            <person name="Camacho E."/>
        </authorList>
    </citation>
    <scope>NUCLEOTIDE SEQUENCE</scope>
    <source>
        <strain evidence="11">MPO218</strain>
    </source>
</reference>
<dbReference type="GO" id="GO:0051537">
    <property type="term" value="F:2 iron, 2 sulfur cluster binding"/>
    <property type="evidence" value="ECO:0007669"/>
    <property type="project" value="UniProtKB-KW"/>
</dbReference>
<dbReference type="EMBL" id="CP059319">
    <property type="protein sequence ID" value="QTH20205.1"/>
    <property type="molecule type" value="Genomic_DNA"/>
</dbReference>
<keyword evidence="3" id="KW-0479">Metal-binding</keyword>
<dbReference type="Pfam" id="PF00355">
    <property type="entry name" value="Rieske"/>
    <property type="match status" value="1"/>
</dbReference>
<dbReference type="PANTHER" id="PTHR43756:SF1">
    <property type="entry name" value="3-PHENYLPROPIONATE_CINNAMIC ACID DIOXYGENASE SUBUNIT ALPHA"/>
    <property type="match status" value="1"/>
</dbReference>
<gene>
    <name evidence="11" type="ORF">HRJ34_17835</name>
</gene>
<accession>A0A975HC96</accession>
<dbReference type="SUPFAM" id="SSF55961">
    <property type="entry name" value="Bet v1-like"/>
    <property type="match status" value="1"/>
</dbReference>
<comment type="similarity">
    <text evidence="1">Belongs to the bacterial ring-hydroxylating dioxygenase alpha subunit family.</text>
</comment>
<evidence type="ECO:0000256" key="7">
    <source>
        <dbReference type="ARBA" id="ARBA00023004"/>
    </source>
</evidence>
<evidence type="ECO:0000256" key="5">
    <source>
        <dbReference type="ARBA" id="ARBA00022964"/>
    </source>
</evidence>
<evidence type="ECO:0000256" key="3">
    <source>
        <dbReference type="ARBA" id="ARBA00022723"/>
    </source>
</evidence>
<dbReference type="PROSITE" id="PS00570">
    <property type="entry name" value="RING_HYDROXYL_ALPHA"/>
    <property type="match status" value="1"/>
</dbReference>
<dbReference type="GO" id="GO:0005506">
    <property type="term" value="F:iron ion binding"/>
    <property type="evidence" value="ECO:0007669"/>
    <property type="project" value="InterPro"/>
</dbReference>
<dbReference type="AlphaFoldDB" id="A0A975HC96"/>
<dbReference type="CDD" id="cd03469">
    <property type="entry name" value="Rieske_RO_Alpha_N"/>
    <property type="match status" value="1"/>
</dbReference>
<dbReference type="InterPro" id="IPR015879">
    <property type="entry name" value="Ring_hydroxy_dOase_asu_C_dom"/>
</dbReference>
<keyword evidence="6" id="KW-0560">Oxidoreductase</keyword>
<dbReference type="Proteomes" id="UP000664914">
    <property type="component" value="Chromosome"/>
</dbReference>
<proteinExistence type="inferred from homology"/>
<dbReference type="SUPFAM" id="SSF50022">
    <property type="entry name" value="ISP domain"/>
    <property type="match status" value="1"/>
</dbReference>
<name>A0A975HC96_9SPHN</name>
<dbReference type="Gene3D" id="2.102.10.10">
    <property type="entry name" value="Rieske [2Fe-2S] iron-sulphur domain"/>
    <property type="match status" value="1"/>
</dbReference>
<evidence type="ECO:0000313" key="11">
    <source>
        <dbReference type="EMBL" id="QTH20205.1"/>
    </source>
</evidence>
<evidence type="ECO:0000256" key="4">
    <source>
        <dbReference type="ARBA" id="ARBA00022797"/>
    </source>
</evidence>
<dbReference type="Gene3D" id="3.90.380.10">
    <property type="entry name" value="Naphthalene 1,2-dioxygenase Alpha Subunit, Chain A, domain 1"/>
    <property type="match status" value="1"/>
</dbReference>
<dbReference type="CDD" id="cd08881">
    <property type="entry name" value="RHO_alpha_C_NDO-like"/>
    <property type="match status" value="1"/>
</dbReference>
<dbReference type="InterPro" id="IPR043266">
    <property type="entry name" value="RHO_NdoB-like_C"/>
</dbReference>
<protein>
    <submittedName>
        <fullName evidence="11">Rieske 2Fe-2S domain-containing protein</fullName>
    </submittedName>
</protein>
<evidence type="ECO:0000256" key="6">
    <source>
        <dbReference type="ARBA" id="ARBA00023002"/>
    </source>
</evidence>
<keyword evidence="9" id="KW-0520">NAD</keyword>
<reference evidence="11" key="2">
    <citation type="submission" date="2021-04" db="EMBL/GenBank/DDBJ databases">
        <title>Isolation and genomic analysis of the ibuprofen-degrading bacterium Sphingomonas strain MPO218.</title>
        <authorList>
            <person name="Aulestia M."/>
            <person name="Flores A."/>
            <person name="Mangas E.L."/>
            <person name="Perez-Pulido A.J."/>
            <person name="Santero E."/>
            <person name="Camacho E.M."/>
        </authorList>
    </citation>
    <scope>NUCLEOTIDE SEQUENCE</scope>
    <source>
        <strain evidence="11">MPO218</strain>
    </source>
</reference>
<keyword evidence="2" id="KW-0001">2Fe-2S</keyword>
<evidence type="ECO:0000313" key="12">
    <source>
        <dbReference type="Proteomes" id="UP000664914"/>
    </source>
</evidence>
<keyword evidence="7" id="KW-0408">Iron</keyword>